<name>A0A2V3PIN2_9BACT</name>
<dbReference type="PROSITE" id="PS51257">
    <property type="entry name" value="PROKAR_LIPOPROTEIN"/>
    <property type="match status" value="1"/>
</dbReference>
<evidence type="ECO:0000256" key="2">
    <source>
        <dbReference type="SAM" id="SignalP"/>
    </source>
</evidence>
<keyword evidence="1" id="KW-0175">Coiled coil</keyword>
<reference evidence="3 4" key="1">
    <citation type="submission" date="2018-03" db="EMBL/GenBank/DDBJ databases">
        <title>Genomic Encyclopedia of Archaeal and Bacterial Type Strains, Phase II (KMG-II): from individual species to whole genera.</title>
        <authorList>
            <person name="Goeker M."/>
        </authorList>
    </citation>
    <scope>NUCLEOTIDE SEQUENCE [LARGE SCALE GENOMIC DNA]</scope>
    <source>
        <strain evidence="3 4">DSM 100214</strain>
    </source>
</reference>
<dbReference type="OrthoDB" id="1467026at2"/>
<dbReference type="EMBL" id="QICL01000044">
    <property type="protein sequence ID" value="PXV58813.1"/>
    <property type="molecule type" value="Genomic_DNA"/>
</dbReference>
<evidence type="ECO:0000313" key="3">
    <source>
        <dbReference type="EMBL" id="PXV58813.1"/>
    </source>
</evidence>
<feature type="chain" id="PRO_5016047441" evidence="2">
    <location>
        <begin position="22"/>
        <end position="159"/>
    </location>
</feature>
<dbReference type="Proteomes" id="UP000247973">
    <property type="component" value="Unassembled WGS sequence"/>
</dbReference>
<gene>
    <name evidence="3" type="ORF">CLV62_14425</name>
</gene>
<accession>A0A2V3PIN2</accession>
<organism evidence="3 4">
    <name type="scientific">Dysgonomonas alginatilytica</name>
    <dbReference type="NCBI Taxonomy" id="1605892"/>
    <lineage>
        <taxon>Bacteria</taxon>
        <taxon>Pseudomonadati</taxon>
        <taxon>Bacteroidota</taxon>
        <taxon>Bacteroidia</taxon>
        <taxon>Bacteroidales</taxon>
        <taxon>Dysgonomonadaceae</taxon>
        <taxon>Dysgonomonas</taxon>
    </lineage>
</organism>
<dbReference type="RefSeq" id="WP_110312564.1">
    <property type="nucleotide sequence ID" value="NZ_QICL01000044.1"/>
</dbReference>
<evidence type="ECO:0000256" key="1">
    <source>
        <dbReference type="SAM" id="Coils"/>
    </source>
</evidence>
<feature type="coiled-coil region" evidence="1">
    <location>
        <begin position="89"/>
        <end position="116"/>
    </location>
</feature>
<feature type="signal peptide" evidence="2">
    <location>
        <begin position="1"/>
        <end position="21"/>
    </location>
</feature>
<comment type="caution">
    <text evidence="3">The sequence shown here is derived from an EMBL/GenBank/DDBJ whole genome shotgun (WGS) entry which is preliminary data.</text>
</comment>
<protein>
    <submittedName>
        <fullName evidence="3">LPP20 lipoprotein</fullName>
    </submittedName>
</protein>
<keyword evidence="3" id="KW-0449">Lipoprotein</keyword>
<evidence type="ECO:0000313" key="4">
    <source>
        <dbReference type="Proteomes" id="UP000247973"/>
    </source>
</evidence>
<sequence length="159" mass="18100">MRNLILISFLLLLIGASSCKTQTVYSEADIDTPCICDSSQESTQTICFSAVGESIDQMYSKQKALSDAKAGLASLIQTRIRLMSNKFQDSKEKNKTEELEEKRQEATRQIVDQSLSNIRITCEKVRKTKEGNYKTYIRIEVKNEIIERLTNETSSFKNI</sequence>
<dbReference type="AlphaFoldDB" id="A0A2V3PIN2"/>
<keyword evidence="2" id="KW-0732">Signal</keyword>
<keyword evidence="4" id="KW-1185">Reference proteome</keyword>
<proteinExistence type="predicted"/>